<accession>A0A239LVG5</accession>
<dbReference type="Gene3D" id="3.40.190.150">
    <property type="entry name" value="Bordetella uptake gene, domain 1"/>
    <property type="match status" value="1"/>
</dbReference>
<dbReference type="Pfam" id="PF03401">
    <property type="entry name" value="TctC"/>
    <property type="match status" value="1"/>
</dbReference>
<organism evidence="3 4">
    <name type="scientific">Noviherbaspirillum humi</name>
    <dbReference type="NCBI Taxonomy" id="1688639"/>
    <lineage>
        <taxon>Bacteria</taxon>
        <taxon>Pseudomonadati</taxon>
        <taxon>Pseudomonadota</taxon>
        <taxon>Betaproteobacteria</taxon>
        <taxon>Burkholderiales</taxon>
        <taxon>Oxalobacteraceae</taxon>
        <taxon>Noviherbaspirillum</taxon>
    </lineage>
</organism>
<reference evidence="3 4" key="1">
    <citation type="submission" date="2017-06" db="EMBL/GenBank/DDBJ databases">
        <authorList>
            <person name="Kim H.J."/>
            <person name="Triplett B.A."/>
        </authorList>
    </citation>
    <scope>NUCLEOTIDE SEQUENCE [LARGE SCALE GENOMIC DNA]</scope>
    <source>
        <strain evidence="3 4">U15</strain>
    </source>
</reference>
<dbReference type="InterPro" id="IPR006311">
    <property type="entry name" value="TAT_signal"/>
</dbReference>
<keyword evidence="4" id="KW-1185">Reference proteome</keyword>
<dbReference type="PROSITE" id="PS51318">
    <property type="entry name" value="TAT"/>
    <property type="match status" value="1"/>
</dbReference>
<proteinExistence type="inferred from homology"/>
<gene>
    <name evidence="3" type="ORF">SAMN06265795_12720</name>
</gene>
<dbReference type="CDD" id="cd07012">
    <property type="entry name" value="PBP2_Bug_TTT"/>
    <property type="match status" value="1"/>
</dbReference>
<evidence type="ECO:0000256" key="2">
    <source>
        <dbReference type="SAM" id="SignalP"/>
    </source>
</evidence>
<dbReference type="SUPFAM" id="SSF53850">
    <property type="entry name" value="Periplasmic binding protein-like II"/>
    <property type="match status" value="1"/>
</dbReference>
<dbReference type="InterPro" id="IPR042100">
    <property type="entry name" value="Bug_dom1"/>
</dbReference>
<dbReference type="PIRSF" id="PIRSF017082">
    <property type="entry name" value="YflP"/>
    <property type="match status" value="1"/>
</dbReference>
<dbReference type="Gene3D" id="3.40.190.10">
    <property type="entry name" value="Periplasmic binding protein-like II"/>
    <property type="match status" value="1"/>
</dbReference>
<comment type="similarity">
    <text evidence="1">Belongs to the UPF0065 (bug) family.</text>
</comment>
<feature type="chain" id="PRO_5012105135" evidence="2">
    <location>
        <begin position="25"/>
        <end position="329"/>
    </location>
</feature>
<evidence type="ECO:0000256" key="1">
    <source>
        <dbReference type="ARBA" id="ARBA00006987"/>
    </source>
</evidence>
<dbReference type="EMBL" id="FZOT01000027">
    <property type="protein sequence ID" value="SNT34667.1"/>
    <property type="molecule type" value="Genomic_DNA"/>
</dbReference>
<feature type="signal peptide" evidence="2">
    <location>
        <begin position="1"/>
        <end position="24"/>
    </location>
</feature>
<name>A0A239LVG5_9BURK</name>
<evidence type="ECO:0000313" key="4">
    <source>
        <dbReference type="Proteomes" id="UP000198284"/>
    </source>
</evidence>
<dbReference type="PANTHER" id="PTHR42928">
    <property type="entry name" value="TRICARBOXYLATE-BINDING PROTEIN"/>
    <property type="match status" value="1"/>
</dbReference>
<keyword evidence="3" id="KW-0675">Receptor</keyword>
<dbReference type="AlphaFoldDB" id="A0A239LVG5"/>
<evidence type="ECO:0000313" key="3">
    <source>
        <dbReference type="EMBL" id="SNT34667.1"/>
    </source>
</evidence>
<protein>
    <submittedName>
        <fullName evidence="3">Tripartite-type tricarboxylate transporter, receptor component TctC</fullName>
    </submittedName>
</protein>
<dbReference type="InterPro" id="IPR005064">
    <property type="entry name" value="BUG"/>
</dbReference>
<dbReference type="RefSeq" id="WP_089401666.1">
    <property type="nucleotide sequence ID" value="NZ_FZOT01000027.1"/>
</dbReference>
<dbReference type="Proteomes" id="UP000198284">
    <property type="component" value="Unassembled WGS sequence"/>
</dbReference>
<keyword evidence="2" id="KW-0732">Signal</keyword>
<dbReference type="PANTHER" id="PTHR42928:SF5">
    <property type="entry name" value="BLR1237 PROTEIN"/>
    <property type="match status" value="1"/>
</dbReference>
<dbReference type="OrthoDB" id="8879794at2"/>
<sequence>MNTITRRTFLALTAAGLAAGMAHAQPQAQPQDWPQRPIRIIVSQPPGAAPDILARLLGDKMAKTLGQPIIVENRPGSGNIIGAQAAARATPDGYTYYLATTAPLAVNPYTFKSLPYDPVKDFAPVGMVGGSYFYIAVNNDVPVKTLEELIALAKSQPEKISFSSDGTKGFAGIMGEWINKRAGIKMLHVPYTSAAQSLQETIAGRTQVTIQATPVAMPFVNRGAIRPIAITSPQKVEGFNVPPVAQTLPGVQMFGWLAFVTQKDVPAPIVAKFNQALDKALKEPDMKKRIDEMGFTSEGAGTPAALGQYIKAEYERWGKITSEIGMVAD</sequence>